<comment type="caution">
    <text evidence="1">The sequence shown here is derived from an EMBL/GenBank/DDBJ whole genome shotgun (WGS) entry which is preliminary data.</text>
</comment>
<name>A0ABN8PYV1_9CNID</name>
<proteinExistence type="predicted"/>
<dbReference type="Proteomes" id="UP001159405">
    <property type="component" value="Unassembled WGS sequence"/>
</dbReference>
<protein>
    <submittedName>
        <fullName evidence="1">Uncharacterized protein</fullName>
    </submittedName>
</protein>
<feature type="non-terminal residue" evidence="1">
    <location>
        <position position="73"/>
    </location>
</feature>
<reference evidence="1 2" key="1">
    <citation type="submission" date="2022-05" db="EMBL/GenBank/DDBJ databases">
        <authorList>
            <consortium name="Genoscope - CEA"/>
            <person name="William W."/>
        </authorList>
    </citation>
    <scope>NUCLEOTIDE SEQUENCE [LARGE SCALE GENOMIC DNA]</scope>
</reference>
<keyword evidence="2" id="KW-1185">Reference proteome</keyword>
<evidence type="ECO:0000313" key="2">
    <source>
        <dbReference type="Proteomes" id="UP001159405"/>
    </source>
</evidence>
<dbReference type="EMBL" id="CALNXK010000097">
    <property type="protein sequence ID" value="CAH3153733.1"/>
    <property type="molecule type" value="Genomic_DNA"/>
</dbReference>
<organism evidence="1 2">
    <name type="scientific">Porites lobata</name>
    <dbReference type="NCBI Taxonomy" id="104759"/>
    <lineage>
        <taxon>Eukaryota</taxon>
        <taxon>Metazoa</taxon>
        <taxon>Cnidaria</taxon>
        <taxon>Anthozoa</taxon>
        <taxon>Hexacorallia</taxon>
        <taxon>Scleractinia</taxon>
        <taxon>Fungiina</taxon>
        <taxon>Poritidae</taxon>
        <taxon>Porites</taxon>
    </lineage>
</organism>
<feature type="non-terminal residue" evidence="1">
    <location>
        <position position="1"/>
    </location>
</feature>
<accession>A0ABN8PYV1</accession>
<sequence>PTQTPICLSRRRLMFSSLNHRAVNTERRDRVVQSMPTSPHETKKNFCRIFLVKARSISIQVHQHLFQCNYSPE</sequence>
<gene>
    <name evidence="1" type="ORF">PLOB_00049784</name>
</gene>
<evidence type="ECO:0000313" key="1">
    <source>
        <dbReference type="EMBL" id="CAH3153733.1"/>
    </source>
</evidence>